<dbReference type="AlphaFoldDB" id="K2QSJ2"/>
<dbReference type="PANTHER" id="PTHR33938:SF13">
    <property type="entry name" value="CARBOXYLIC ESTER HYDROLASE"/>
    <property type="match status" value="1"/>
</dbReference>
<keyword evidence="2" id="KW-0719">Serine esterase</keyword>
<comment type="similarity">
    <text evidence="1 8">Belongs to the tannase family.</text>
</comment>
<dbReference type="VEuPathDB" id="FungiDB:MPH_10084"/>
<evidence type="ECO:0000256" key="3">
    <source>
        <dbReference type="ARBA" id="ARBA00022723"/>
    </source>
</evidence>
<keyword evidence="6" id="KW-0106">Calcium</keyword>
<keyword evidence="3" id="KW-0479">Metal-binding</keyword>
<dbReference type="InterPro" id="IPR029058">
    <property type="entry name" value="AB_hydrolase_fold"/>
</dbReference>
<reference evidence="9 10" key="1">
    <citation type="journal article" date="2012" name="BMC Genomics">
        <title>Tools to kill: Genome of one of the most destructive plant pathogenic fungi Macrophomina phaseolina.</title>
        <authorList>
            <person name="Islam M.S."/>
            <person name="Haque M.S."/>
            <person name="Islam M.M."/>
            <person name="Emdad E.M."/>
            <person name="Halim A."/>
            <person name="Hossen Q.M.M."/>
            <person name="Hossain M.Z."/>
            <person name="Ahmed B."/>
            <person name="Rahim S."/>
            <person name="Rahman M.S."/>
            <person name="Alam M.M."/>
            <person name="Hou S."/>
            <person name="Wan X."/>
            <person name="Saito J.A."/>
            <person name="Alam M."/>
        </authorList>
    </citation>
    <scope>NUCLEOTIDE SEQUENCE [LARGE SCALE GENOMIC DNA]</scope>
    <source>
        <strain evidence="9 10">MS6</strain>
    </source>
</reference>
<dbReference type="SUPFAM" id="SSF53474">
    <property type="entry name" value="alpha/beta-Hydrolases"/>
    <property type="match status" value="1"/>
</dbReference>
<keyword evidence="5 8" id="KW-0378">Hydrolase</keyword>
<organism evidence="9 10">
    <name type="scientific">Macrophomina phaseolina (strain MS6)</name>
    <name type="common">Charcoal rot fungus</name>
    <dbReference type="NCBI Taxonomy" id="1126212"/>
    <lineage>
        <taxon>Eukaryota</taxon>
        <taxon>Fungi</taxon>
        <taxon>Dikarya</taxon>
        <taxon>Ascomycota</taxon>
        <taxon>Pezizomycotina</taxon>
        <taxon>Dothideomycetes</taxon>
        <taxon>Dothideomycetes incertae sedis</taxon>
        <taxon>Botryosphaeriales</taxon>
        <taxon>Botryosphaeriaceae</taxon>
        <taxon>Macrophomina</taxon>
    </lineage>
</organism>
<protein>
    <recommendedName>
        <fullName evidence="8">Carboxylic ester hydrolase</fullName>
        <ecNumber evidence="8">3.1.1.-</ecNumber>
    </recommendedName>
</protein>
<dbReference type="Proteomes" id="UP000007129">
    <property type="component" value="Unassembled WGS sequence"/>
</dbReference>
<gene>
    <name evidence="9" type="ORF">MPH_10084</name>
</gene>
<name>K2QSJ2_MACPH</name>
<evidence type="ECO:0000256" key="8">
    <source>
        <dbReference type="RuleBase" id="RU361238"/>
    </source>
</evidence>
<evidence type="ECO:0000256" key="6">
    <source>
        <dbReference type="ARBA" id="ARBA00022837"/>
    </source>
</evidence>
<dbReference type="Pfam" id="PF07519">
    <property type="entry name" value="Tannase"/>
    <property type="match status" value="1"/>
</dbReference>
<dbReference type="eggNOG" id="ENOG502SH94">
    <property type="taxonomic scope" value="Eukaryota"/>
</dbReference>
<keyword evidence="7" id="KW-1015">Disulfide bond</keyword>
<comment type="caution">
    <text evidence="9">The sequence shown here is derived from an EMBL/GenBank/DDBJ whole genome shotgun (WGS) entry which is preliminary data.</text>
</comment>
<dbReference type="InterPro" id="IPR011118">
    <property type="entry name" value="Tannase/feruloyl_esterase"/>
</dbReference>
<dbReference type="InParanoid" id="K2QSJ2"/>
<proteinExistence type="inferred from homology"/>
<evidence type="ECO:0000313" key="10">
    <source>
        <dbReference type="Proteomes" id="UP000007129"/>
    </source>
</evidence>
<dbReference type="EC" id="3.1.1.-" evidence="8"/>
<evidence type="ECO:0000256" key="5">
    <source>
        <dbReference type="ARBA" id="ARBA00022801"/>
    </source>
</evidence>
<keyword evidence="4" id="KW-0732">Signal</keyword>
<sequence length="276" mass="29716">MHNTSSLSLLCSSEQRPTPTLFGAKILSLSSQLVTNYTSYAPEAYNFNHPAVYADSIDFCNVTVTCTHPGHDDQIHVEAWLPLEWNDRLQAVGGGGTVAGRFALSYMLMAGAIGEGYATVSTDAGVSTDPNGYGEWASLGPGNVDLHAMQNFGSVALNDEAIIAKSLIENFYGRPPKYSYWSGCSQGGRQGLMLVQRYPTAYDGIVASAPATNIPSFAPSLYWPQLVMNLQGKYPRDCEMSAITEAANSACDGKDGVVDEHACDSMTEERIVCRCI</sequence>
<evidence type="ECO:0000256" key="7">
    <source>
        <dbReference type="ARBA" id="ARBA00023157"/>
    </source>
</evidence>
<dbReference type="EMBL" id="AHHD01000426">
    <property type="protein sequence ID" value="EKG12841.1"/>
    <property type="molecule type" value="Genomic_DNA"/>
</dbReference>
<evidence type="ECO:0000256" key="4">
    <source>
        <dbReference type="ARBA" id="ARBA00022729"/>
    </source>
</evidence>
<dbReference type="GO" id="GO:0030600">
    <property type="term" value="F:feruloyl esterase activity"/>
    <property type="evidence" value="ECO:0007669"/>
    <property type="project" value="UniProtKB-ARBA"/>
</dbReference>
<dbReference type="PANTHER" id="PTHR33938">
    <property type="entry name" value="FERULOYL ESTERASE B-RELATED"/>
    <property type="match status" value="1"/>
</dbReference>
<dbReference type="OrthoDB" id="3039123at2759"/>
<evidence type="ECO:0000256" key="2">
    <source>
        <dbReference type="ARBA" id="ARBA00022487"/>
    </source>
</evidence>
<accession>K2QSJ2</accession>
<evidence type="ECO:0000313" key="9">
    <source>
        <dbReference type="EMBL" id="EKG12841.1"/>
    </source>
</evidence>
<dbReference type="STRING" id="1126212.K2QSJ2"/>
<dbReference type="Gene3D" id="3.40.50.1820">
    <property type="entry name" value="alpha/beta hydrolase"/>
    <property type="match status" value="1"/>
</dbReference>
<dbReference type="GO" id="GO:0046872">
    <property type="term" value="F:metal ion binding"/>
    <property type="evidence" value="ECO:0007669"/>
    <property type="project" value="UniProtKB-KW"/>
</dbReference>
<evidence type="ECO:0000256" key="1">
    <source>
        <dbReference type="ARBA" id="ARBA00006249"/>
    </source>
</evidence>
<dbReference type="HOGENOM" id="CLU_014819_3_1_1"/>